<dbReference type="AlphaFoldDB" id="A0A6A5Y8S2"/>
<name>A0A6A5Y8S2_9PLEO</name>
<organism evidence="2 3">
    <name type="scientific">Aaosphaeria arxii CBS 175.79</name>
    <dbReference type="NCBI Taxonomy" id="1450172"/>
    <lineage>
        <taxon>Eukaryota</taxon>
        <taxon>Fungi</taxon>
        <taxon>Dikarya</taxon>
        <taxon>Ascomycota</taxon>
        <taxon>Pezizomycotina</taxon>
        <taxon>Dothideomycetes</taxon>
        <taxon>Pleosporomycetidae</taxon>
        <taxon>Pleosporales</taxon>
        <taxon>Pleosporales incertae sedis</taxon>
        <taxon>Aaosphaeria</taxon>
    </lineage>
</organism>
<gene>
    <name evidence="2" type="ORF">BU24DRAFT_417254</name>
</gene>
<feature type="region of interest" description="Disordered" evidence="1">
    <location>
        <begin position="15"/>
        <end position="48"/>
    </location>
</feature>
<evidence type="ECO:0000256" key="1">
    <source>
        <dbReference type="SAM" id="MobiDB-lite"/>
    </source>
</evidence>
<accession>A0A6A5Y8S2</accession>
<dbReference type="Proteomes" id="UP000799778">
    <property type="component" value="Unassembled WGS sequence"/>
</dbReference>
<dbReference type="EMBL" id="ML978066">
    <property type="protein sequence ID" value="KAF2021623.1"/>
    <property type="molecule type" value="Genomic_DNA"/>
</dbReference>
<proteinExistence type="predicted"/>
<keyword evidence="3" id="KW-1185">Reference proteome</keyword>
<reference evidence="2" key="1">
    <citation type="journal article" date="2020" name="Stud. Mycol.">
        <title>101 Dothideomycetes genomes: a test case for predicting lifestyles and emergence of pathogens.</title>
        <authorList>
            <person name="Haridas S."/>
            <person name="Albert R."/>
            <person name="Binder M."/>
            <person name="Bloem J."/>
            <person name="Labutti K."/>
            <person name="Salamov A."/>
            <person name="Andreopoulos B."/>
            <person name="Baker S."/>
            <person name="Barry K."/>
            <person name="Bills G."/>
            <person name="Bluhm B."/>
            <person name="Cannon C."/>
            <person name="Castanera R."/>
            <person name="Culley D."/>
            <person name="Daum C."/>
            <person name="Ezra D."/>
            <person name="Gonzalez J."/>
            <person name="Henrissat B."/>
            <person name="Kuo A."/>
            <person name="Liang C."/>
            <person name="Lipzen A."/>
            <person name="Lutzoni F."/>
            <person name="Magnuson J."/>
            <person name="Mondo S."/>
            <person name="Nolan M."/>
            <person name="Ohm R."/>
            <person name="Pangilinan J."/>
            <person name="Park H.-J."/>
            <person name="Ramirez L."/>
            <person name="Alfaro M."/>
            <person name="Sun H."/>
            <person name="Tritt A."/>
            <person name="Yoshinaga Y."/>
            <person name="Zwiers L.-H."/>
            <person name="Turgeon B."/>
            <person name="Goodwin S."/>
            <person name="Spatafora J."/>
            <person name="Crous P."/>
            <person name="Grigoriev I."/>
        </authorList>
    </citation>
    <scope>NUCLEOTIDE SEQUENCE</scope>
    <source>
        <strain evidence="2">CBS 175.79</strain>
    </source>
</reference>
<evidence type="ECO:0000313" key="2">
    <source>
        <dbReference type="EMBL" id="KAF2021623.1"/>
    </source>
</evidence>
<protein>
    <submittedName>
        <fullName evidence="2">Uncharacterized protein</fullName>
    </submittedName>
</protein>
<sequence length="198" mass="23233">MWACGAGQYSFDRLRRPVEEKRKKKRKKKLKREEKTKRGAMKLANGYETSGGKRWTQQRLVGEAVAGWRFGRRRADACARGSSNRNEPRLGWSQLVEGRWGLFFFSFLFFSPADQDEGWRSEDHSVVCRRLDGWMMDEQQREGKGLGWHDGAMFGSDLRWNLRQEIAMIFFHDSEPRWNRETVGERSRAVQQLGRVGK</sequence>
<evidence type="ECO:0000313" key="3">
    <source>
        <dbReference type="Proteomes" id="UP000799778"/>
    </source>
</evidence>
<dbReference type="RefSeq" id="XP_033389962.1">
    <property type="nucleotide sequence ID" value="XM_033526673.1"/>
</dbReference>
<dbReference type="GeneID" id="54284070"/>